<gene>
    <name evidence="2" type="ORF">Ldro_0729</name>
</gene>
<keyword evidence="1" id="KW-1133">Transmembrane helix</keyword>
<reference evidence="2 3" key="1">
    <citation type="submission" date="2015-11" db="EMBL/GenBank/DDBJ databases">
        <title>Genomic analysis of 38 Legionella species identifies large and diverse effector repertoires.</title>
        <authorList>
            <person name="Burstein D."/>
            <person name="Amaro F."/>
            <person name="Zusman T."/>
            <person name="Lifshitz Z."/>
            <person name="Cohen O."/>
            <person name="Gilbert J.A."/>
            <person name="Pupko T."/>
            <person name="Shuman H.A."/>
            <person name="Segal G."/>
        </authorList>
    </citation>
    <scope>NUCLEOTIDE SEQUENCE [LARGE SCALE GENOMIC DNA]</scope>
    <source>
        <strain evidence="2 3">ATCC 700990</strain>
    </source>
</reference>
<keyword evidence="3" id="KW-1185">Reference proteome</keyword>
<evidence type="ECO:0000256" key="1">
    <source>
        <dbReference type="SAM" id="Phobius"/>
    </source>
</evidence>
<accession>A0A0W0T0X0</accession>
<dbReference type="PATRIC" id="fig|1212489.4.peg.758"/>
<organism evidence="2 3">
    <name type="scientific">Legionella drozanskii LLAP-1</name>
    <dbReference type="NCBI Taxonomy" id="1212489"/>
    <lineage>
        <taxon>Bacteria</taxon>
        <taxon>Pseudomonadati</taxon>
        <taxon>Pseudomonadota</taxon>
        <taxon>Gammaproteobacteria</taxon>
        <taxon>Legionellales</taxon>
        <taxon>Legionellaceae</taxon>
        <taxon>Legionella</taxon>
    </lineage>
</organism>
<feature type="transmembrane region" description="Helical" evidence="1">
    <location>
        <begin position="120"/>
        <end position="145"/>
    </location>
</feature>
<keyword evidence="1" id="KW-0812">Transmembrane</keyword>
<sequence length="238" mass="26695">MRNMLKFEDEKALFEAEINKYVATKSISRFFQPETKARTIEISQKGAKFLENICKLKSIPATISRRDEDFYAQVLYHATNFIKDPSLGNYRNFHLCVARLLLDRQFLQTKILDEAFTPSMIVTGIMAASISSIIIGICALTAGLAVTINPVGILVLGIALAVAGITLIVTHLLPCYRLYRDSNLDDLVAFYDCLKQSEDFNSALSTDTSLLVYRQDENDDRGILSLRDDEFLTSSLTC</sequence>
<evidence type="ECO:0000313" key="3">
    <source>
        <dbReference type="Proteomes" id="UP000054736"/>
    </source>
</evidence>
<dbReference type="EMBL" id="LNXY01000008">
    <property type="protein sequence ID" value="KTC89240.1"/>
    <property type="molecule type" value="Genomic_DNA"/>
</dbReference>
<keyword evidence="1" id="KW-0472">Membrane</keyword>
<name>A0A0W0T0X0_9GAMM</name>
<feature type="transmembrane region" description="Helical" evidence="1">
    <location>
        <begin position="151"/>
        <end position="173"/>
    </location>
</feature>
<proteinExistence type="predicted"/>
<evidence type="ECO:0000313" key="2">
    <source>
        <dbReference type="EMBL" id="KTC89240.1"/>
    </source>
</evidence>
<protein>
    <submittedName>
        <fullName evidence="2">Uncharacterized protein</fullName>
    </submittedName>
</protein>
<dbReference type="Proteomes" id="UP000054736">
    <property type="component" value="Unassembled WGS sequence"/>
</dbReference>
<comment type="caution">
    <text evidence="2">The sequence shown here is derived from an EMBL/GenBank/DDBJ whole genome shotgun (WGS) entry which is preliminary data.</text>
</comment>
<dbReference type="AlphaFoldDB" id="A0A0W0T0X0"/>